<gene>
    <name evidence="2" type="ORF">GCL57_06360</name>
</gene>
<keyword evidence="3" id="KW-1185">Reference proteome</keyword>
<dbReference type="SUPFAM" id="SSF51294">
    <property type="entry name" value="Hedgehog/intein (Hint) domain"/>
    <property type="match status" value="1"/>
</dbReference>
<accession>A0A833JE83</accession>
<dbReference type="EMBL" id="WFLN01000005">
    <property type="protein sequence ID" value="KAB8032268.1"/>
    <property type="molecule type" value="Genomic_DNA"/>
</dbReference>
<proteinExistence type="predicted"/>
<organism evidence="2 3">
    <name type="scientific">Fluviispira multicolorata</name>
    <dbReference type="NCBI Taxonomy" id="2654512"/>
    <lineage>
        <taxon>Bacteria</taxon>
        <taxon>Pseudomonadati</taxon>
        <taxon>Bdellovibrionota</taxon>
        <taxon>Oligoflexia</taxon>
        <taxon>Silvanigrellales</taxon>
        <taxon>Silvanigrellaceae</taxon>
        <taxon>Fluviispira</taxon>
    </lineage>
</organism>
<name>A0A833JE83_9BACT</name>
<dbReference type="InterPro" id="IPR036844">
    <property type="entry name" value="Hint_dom_sf"/>
</dbReference>
<feature type="signal peptide" evidence="1">
    <location>
        <begin position="1"/>
        <end position="28"/>
    </location>
</feature>
<evidence type="ECO:0008006" key="4">
    <source>
        <dbReference type="Google" id="ProtNLM"/>
    </source>
</evidence>
<sequence length="194" mass="21508">MLNKVFSMNFFKSLIFCFSLLLTIQTFAAPPGNRIDKASGNGRCLPGFVPEESYCKKERDYALQIGCINQDEFNSLVRLNSFPTCDRFDNLVSVFKTNNNLRLAVTSEHAILLADGRMIAAKNVKLTDQLVLANGNPIGIKSIESLKTNKNVLNVLTTGNSNIEHTVFAEGLIVGDLAWQNNLQKQLNAIAIRK</sequence>
<evidence type="ECO:0000256" key="1">
    <source>
        <dbReference type="SAM" id="SignalP"/>
    </source>
</evidence>
<dbReference type="CDD" id="cd00081">
    <property type="entry name" value="Hint"/>
    <property type="match status" value="1"/>
</dbReference>
<dbReference type="Proteomes" id="UP000442694">
    <property type="component" value="Unassembled WGS sequence"/>
</dbReference>
<dbReference type="AlphaFoldDB" id="A0A833JE83"/>
<feature type="chain" id="PRO_5032828561" description="Hint domain-containing protein" evidence="1">
    <location>
        <begin position="29"/>
        <end position="194"/>
    </location>
</feature>
<reference evidence="2 3" key="1">
    <citation type="submission" date="2019-10" db="EMBL/GenBank/DDBJ databases">
        <title>New genus of Silvanigrellaceae.</title>
        <authorList>
            <person name="Pitt A."/>
            <person name="Hahn M.W."/>
        </authorList>
    </citation>
    <scope>NUCLEOTIDE SEQUENCE [LARGE SCALE GENOMIC DNA]</scope>
    <source>
        <strain evidence="2 3">33A1-SZDP</strain>
    </source>
</reference>
<protein>
    <recommendedName>
        <fullName evidence="4">Hint domain-containing protein</fullName>
    </recommendedName>
</protein>
<evidence type="ECO:0000313" key="3">
    <source>
        <dbReference type="Proteomes" id="UP000442694"/>
    </source>
</evidence>
<comment type="caution">
    <text evidence="2">The sequence shown here is derived from an EMBL/GenBank/DDBJ whole genome shotgun (WGS) entry which is preliminary data.</text>
</comment>
<dbReference type="RefSeq" id="WP_152212507.1">
    <property type="nucleotide sequence ID" value="NZ_WFLN01000005.1"/>
</dbReference>
<dbReference type="Gene3D" id="2.170.16.10">
    <property type="entry name" value="Hedgehog/Intein (Hint) domain"/>
    <property type="match status" value="1"/>
</dbReference>
<evidence type="ECO:0000313" key="2">
    <source>
        <dbReference type="EMBL" id="KAB8032268.1"/>
    </source>
</evidence>
<keyword evidence="1" id="KW-0732">Signal</keyword>